<dbReference type="OrthoDB" id="9764259at2"/>
<evidence type="ECO:0000313" key="2">
    <source>
        <dbReference type="EMBL" id="KZD20714.1"/>
    </source>
</evidence>
<sequence>MLGPIHATAHSRSFFSNRTTIVGVSVSLNVAGFTIILPVIPFLVGRYVQLELVGLYVSLIVSVFALCLFCAAPVLVLISDHHGRRPVFILMPRSIRAGIWTIVGCSTLAQRASSVCDIFG</sequence>
<evidence type="ECO:0008006" key="4">
    <source>
        <dbReference type="Google" id="ProtNLM"/>
    </source>
</evidence>
<keyword evidence="1" id="KW-0812">Transmembrane</keyword>
<dbReference type="AlphaFoldDB" id="A0A161QL68"/>
<proteinExistence type="predicted"/>
<dbReference type="InterPro" id="IPR036259">
    <property type="entry name" value="MFS_trans_sf"/>
</dbReference>
<feature type="transmembrane region" description="Helical" evidence="1">
    <location>
        <begin position="56"/>
        <end position="78"/>
    </location>
</feature>
<name>A0A161QL68_9BRAD</name>
<feature type="transmembrane region" description="Helical" evidence="1">
    <location>
        <begin position="21"/>
        <end position="44"/>
    </location>
</feature>
<keyword evidence="1" id="KW-1133">Transmembrane helix</keyword>
<keyword evidence="1" id="KW-0472">Membrane</keyword>
<gene>
    <name evidence="2" type="ORF">A4A58_18480</name>
</gene>
<comment type="caution">
    <text evidence="2">The sequence shown here is derived from an EMBL/GenBank/DDBJ whole genome shotgun (WGS) entry which is preliminary data.</text>
</comment>
<evidence type="ECO:0000256" key="1">
    <source>
        <dbReference type="SAM" id="Phobius"/>
    </source>
</evidence>
<organism evidence="2 3">
    <name type="scientific">Tardiphaga robiniae</name>
    <dbReference type="NCBI Taxonomy" id="943830"/>
    <lineage>
        <taxon>Bacteria</taxon>
        <taxon>Pseudomonadati</taxon>
        <taxon>Pseudomonadota</taxon>
        <taxon>Alphaproteobacteria</taxon>
        <taxon>Hyphomicrobiales</taxon>
        <taxon>Nitrobacteraceae</taxon>
        <taxon>Tardiphaga</taxon>
    </lineage>
</organism>
<dbReference type="RefSeq" id="WP_068738389.1">
    <property type="nucleotide sequence ID" value="NZ_LVYV01000055.1"/>
</dbReference>
<keyword evidence="3" id="KW-1185">Reference proteome</keyword>
<evidence type="ECO:0000313" key="3">
    <source>
        <dbReference type="Proteomes" id="UP000076574"/>
    </source>
</evidence>
<dbReference type="SUPFAM" id="SSF103473">
    <property type="entry name" value="MFS general substrate transporter"/>
    <property type="match status" value="1"/>
</dbReference>
<dbReference type="Proteomes" id="UP000076574">
    <property type="component" value="Unassembled WGS sequence"/>
</dbReference>
<dbReference type="STRING" id="943830.A4A58_18480"/>
<dbReference type="EMBL" id="LVYV01000055">
    <property type="protein sequence ID" value="KZD20714.1"/>
    <property type="molecule type" value="Genomic_DNA"/>
</dbReference>
<accession>A0A161QL68</accession>
<dbReference type="Gene3D" id="1.20.1250.20">
    <property type="entry name" value="MFS general substrate transporter like domains"/>
    <property type="match status" value="1"/>
</dbReference>
<reference evidence="2 3" key="1">
    <citation type="submission" date="2016-03" db="EMBL/GenBank/DDBJ databases">
        <title>Microsymbionts genomes from the relict species Vavilovia formosa (Stev.) Fed.</title>
        <authorList>
            <person name="Kopat V."/>
            <person name="Chirak E."/>
            <person name="Kimeklis A."/>
            <person name="Andronov E."/>
        </authorList>
    </citation>
    <scope>NUCLEOTIDE SEQUENCE [LARGE SCALE GENOMIC DNA]</scope>
    <source>
        <strain evidence="2 3">Vaf07</strain>
    </source>
</reference>
<protein>
    <recommendedName>
        <fullName evidence="4">MFS transporter</fullName>
    </recommendedName>
</protein>